<keyword evidence="9" id="KW-1185">Reference proteome</keyword>
<evidence type="ECO:0000256" key="6">
    <source>
        <dbReference type="SAM" id="Coils"/>
    </source>
</evidence>
<proteinExistence type="inferred from homology"/>
<dbReference type="STRING" id="675120.N1PD83"/>
<dbReference type="PANTHER" id="PTHR15938">
    <property type="entry name" value="TBP-1 INTERACTING PROTEIN"/>
    <property type="match status" value="1"/>
</dbReference>
<sequence>MAPTKKEATAGSDKQKALSVDESATWIKNYLRERNRPFSAIEISGNSQGRIAKTQVVKLLKDLHEKQEIEGRNAGKQLVYHALQEEPCDDQDTKLAEMDILTAQLRDESNALKAEEKDLRQRIREGAHIIPMPVLMAAIADLEKEKTVLNARLKKLKSGDVKPVSKAEKKKVQERWTKIKKSCEARKRIRDGIWMALVGGVEEQQGKRLDADAVEELKEELGVEF</sequence>
<dbReference type="EMBL" id="KB446544">
    <property type="protein sequence ID" value="EME40302.1"/>
    <property type="molecule type" value="Genomic_DNA"/>
</dbReference>
<dbReference type="Proteomes" id="UP000016933">
    <property type="component" value="Unassembled WGS sequence"/>
</dbReference>
<dbReference type="GO" id="GO:0000709">
    <property type="term" value="P:meiotic joint molecule formation"/>
    <property type="evidence" value="ECO:0007669"/>
    <property type="project" value="TreeGrafter"/>
</dbReference>
<evidence type="ECO:0000313" key="8">
    <source>
        <dbReference type="EMBL" id="EME40302.1"/>
    </source>
</evidence>
<evidence type="ECO:0000313" key="9">
    <source>
        <dbReference type="Proteomes" id="UP000016933"/>
    </source>
</evidence>
<feature type="domain" description="Homologous-pairing protein 2 winged helix" evidence="7">
    <location>
        <begin position="24"/>
        <end position="81"/>
    </location>
</feature>
<dbReference type="GO" id="GO:0120230">
    <property type="term" value="F:recombinase activator activity"/>
    <property type="evidence" value="ECO:0007669"/>
    <property type="project" value="TreeGrafter"/>
</dbReference>
<evidence type="ECO:0000256" key="5">
    <source>
        <dbReference type="ARBA" id="ARBA00023254"/>
    </source>
</evidence>
<accession>N1PD83</accession>
<comment type="subcellular location">
    <subcellularLocation>
        <location evidence="1">Nucleus</location>
    </subcellularLocation>
</comment>
<reference evidence="8 9" key="2">
    <citation type="journal article" date="2012" name="PLoS Pathog.">
        <title>Diverse lifestyles and strategies of plant pathogenesis encoded in the genomes of eighteen Dothideomycetes fungi.</title>
        <authorList>
            <person name="Ohm R.A."/>
            <person name="Feau N."/>
            <person name="Henrissat B."/>
            <person name="Schoch C.L."/>
            <person name="Horwitz B.A."/>
            <person name="Barry K.W."/>
            <person name="Condon B.J."/>
            <person name="Copeland A.C."/>
            <person name="Dhillon B."/>
            <person name="Glaser F."/>
            <person name="Hesse C.N."/>
            <person name="Kosti I."/>
            <person name="LaButti K."/>
            <person name="Lindquist E.A."/>
            <person name="Lucas S."/>
            <person name="Salamov A.A."/>
            <person name="Bradshaw R.E."/>
            <person name="Ciuffetti L."/>
            <person name="Hamelin R.C."/>
            <person name="Kema G.H.J."/>
            <person name="Lawrence C."/>
            <person name="Scott J.A."/>
            <person name="Spatafora J.W."/>
            <person name="Turgeon B.G."/>
            <person name="de Wit P.J.G.M."/>
            <person name="Zhong S."/>
            <person name="Goodwin S.B."/>
            <person name="Grigoriev I.V."/>
        </authorList>
    </citation>
    <scope>NUCLEOTIDE SEQUENCE [LARGE SCALE GENOMIC DNA]</scope>
    <source>
        <strain evidence="9">NZE10 / CBS 128990</strain>
    </source>
</reference>
<reference evidence="9" key="1">
    <citation type="journal article" date="2012" name="PLoS Genet.">
        <title>The genomes of the fungal plant pathogens Cladosporium fulvum and Dothistroma septosporum reveal adaptation to different hosts and lifestyles but also signatures of common ancestry.</title>
        <authorList>
            <person name="de Wit P.J.G.M."/>
            <person name="van der Burgt A."/>
            <person name="Oekmen B."/>
            <person name="Stergiopoulos I."/>
            <person name="Abd-Elsalam K.A."/>
            <person name="Aerts A.L."/>
            <person name="Bahkali A.H."/>
            <person name="Beenen H.G."/>
            <person name="Chettri P."/>
            <person name="Cox M.P."/>
            <person name="Datema E."/>
            <person name="de Vries R.P."/>
            <person name="Dhillon B."/>
            <person name="Ganley A.R."/>
            <person name="Griffiths S.A."/>
            <person name="Guo Y."/>
            <person name="Hamelin R.C."/>
            <person name="Henrissat B."/>
            <person name="Kabir M.S."/>
            <person name="Jashni M.K."/>
            <person name="Kema G."/>
            <person name="Klaubauf S."/>
            <person name="Lapidus A."/>
            <person name="Levasseur A."/>
            <person name="Lindquist E."/>
            <person name="Mehrabi R."/>
            <person name="Ohm R.A."/>
            <person name="Owen T.J."/>
            <person name="Salamov A."/>
            <person name="Schwelm A."/>
            <person name="Schijlen E."/>
            <person name="Sun H."/>
            <person name="van den Burg H.A."/>
            <person name="van Ham R.C.H.J."/>
            <person name="Zhang S."/>
            <person name="Goodwin S.B."/>
            <person name="Grigoriev I.V."/>
            <person name="Collemare J."/>
            <person name="Bradshaw R.E."/>
        </authorList>
    </citation>
    <scope>NUCLEOTIDE SEQUENCE [LARGE SCALE GENOMIC DNA]</scope>
    <source>
        <strain evidence="9">NZE10 / CBS 128990</strain>
    </source>
</reference>
<dbReference type="GO" id="GO:0000794">
    <property type="term" value="C:condensed nuclear chromosome"/>
    <property type="evidence" value="ECO:0007669"/>
    <property type="project" value="TreeGrafter"/>
</dbReference>
<dbReference type="GO" id="GO:0003690">
    <property type="term" value="F:double-stranded DNA binding"/>
    <property type="evidence" value="ECO:0007669"/>
    <property type="project" value="TreeGrafter"/>
</dbReference>
<organism evidence="8 9">
    <name type="scientific">Dothistroma septosporum (strain NZE10 / CBS 128990)</name>
    <name type="common">Red band needle blight fungus</name>
    <name type="synonym">Mycosphaerella pini</name>
    <dbReference type="NCBI Taxonomy" id="675120"/>
    <lineage>
        <taxon>Eukaryota</taxon>
        <taxon>Fungi</taxon>
        <taxon>Dikarya</taxon>
        <taxon>Ascomycota</taxon>
        <taxon>Pezizomycotina</taxon>
        <taxon>Dothideomycetes</taxon>
        <taxon>Dothideomycetidae</taxon>
        <taxon>Mycosphaerellales</taxon>
        <taxon>Mycosphaerellaceae</taxon>
        <taxon>Dothistroma</taxon>
    </lineage>
</organism>
<keyword evidence="6" id="KW-0175">Coiled coil</keyword>
<dbReference type="Pfam" id="PF07106">
    <property type="entry name" value="WHD_TBPIP"/>
    <property type="match status" value="1"/>
</dbReference>
<dbReference type="AlphaFoldDB" id="N1PD83"/>
<name>N1PD83_DOTSN</name>
<evidence type="ECO:0000256" key="1">
    <source>
        <dbReference type="ARBA" id="ARBA00004123"/>
    </source>
</evidence>
<gene>
    <name evidence="8" type="ORF">DOTSEDRAFT_66108</name>
</gene>
<keyword evidence="4" id="KW-0539">Nucleus</keyword>
<dbReference type="InterPro" id="IPR010776">
    <property type="entry name" value="Hop2_WH_dom"/>
</dbReference>
<dbReference type="eggNOG" id="KOG4603">
    <property type="taxonomic scope" value="Eukaryota"/>
</dbReference>
<evidence type="ECO:0000256" key="4">
    <source>
        <dbReference type="ARBA" id="ARBA00023242"/>
    </source>
</evidence>
<dbReference type="OMA" id="QKYHREW"/>
<evidence type="ECO:0000256" key="3">
    <source>
        <dbReference type="ARBA" id="ARBA00023172"/>
    </source>
</evidence>
<comment type="similarity">
    <text evidence="2">Belongs to the HOP2 family.</text>
</comment>
<dbReference type="InterPro" id="IPR036388">
    <property type="entry name" value="WH-like_DNA-bd_sf"/>
</dbReference>
<dbReference type="GO" id="GO:0007129">
    <property type="term" value="P:homologous chromosome pairing at meiosis"/>
    <property type="evidence" value="ECO:0007669"/>
    <property type="project" value="TreeGrafter"/>
</dbReference>
<dbReference type="HOGENOM" id="CLU_063266_3_1_1"/>
<keyword evidence="5" id="KW-0469">Meiosis</keyword>
<dbReference type="GO" id="GO:0010774">
    <property type="term" value="P:meiotic strand invasion involved in reciprocal meiotic recombination"/>
    <property type="evidence" value="ECO:0007669"/>
    <property type="project" value="TreeGrafter"/>
</dbReference>
<dbReference type="OrthoDB" id="272266at2759"/>
<dbReference type="GO" id="GO:0120231">
    <property type="term" value="C:DNA recombinase auxiliary factor complex"/>
    <property type="evidence" value="ECO:0007669"/>
    <property type="project" value="TreeGrafter"/>
</dbReference>
<feature type="coiled-coil region" evidence="6">
    <location>
        <begin position="98"/>
        <end position="159"/>
    </location>
</feature>
<dbReference type="PANTHER" id="PTHR15938:SF0">
    <property type="entry name" value="HOMOLOGOUS-PAIRING PROTEIN 2 HOMOLOG"/>
    <property type="match status" value="1"/>
</dbReference>
<protein>
    <recommendedName>
        <fullName evidence="7">Homologous-pairing protein 2 winged helix domain-containing protein</fullName>
    </recommendedName>
</protein>
<dbReference type="Gene3D" id="1.10.10.10">
    <property type="entry name" value="Winged helix-like DNA-binding domain superfamily/Winged helix DNA-binding domain"/>
    <property type="match status" value="1"/>
</dbReference>
<evidence type="ECO:0000259" key="7">
    <source>
        <dbReference type="Pfam" id="PF07106"/>
    </source>
</evidence>
<evidence type="ECO:0000256" key="2">
    <source>
        <dbReference type="ARBA" id="ARBA00007922"/>
    </source>
</evidence>
<keyword evidence="3" id="KW-0233">DNA recombination</keyword>